<reference evidence="1 2" key="1">
    <citation type="submission" date="2015-09" db="EMBL/GenBank/DDBJ databases">
        <title>Host preference determinants of Valsa canker pathogens revealed by comparative genomics.</title>
        <authorList>
            <person name="Yin Z."/>
            <person name="Huang L."/>
        </authorList>
    </citation>
    <scope>NUCLEOTIDE SEQUENCE [LARGE SCALE GENOMIC DNA]</scope>
    <source>
        <strain evidence="1 2">SXYLt</strain>
    </source>
</reference>
<dbReference type="Proteomes" id="UP000285146">
    <property type="component" value="Unassembled WGS sequence"/>
</dbReference>
<protein>
    <submittedName>
        <fullName evidence="1">Uncharacterized protein</fullName>
    </submittedName>
</protein>
<comment type="caution">
    <text evidence="1">The sequence shown here is derived from an EMBL/GenBank/DDBJ whole genome shotgun (WGS) entry which is preliminary data.</text>
</comment>
<evidence type="ECO:0000313" key="2">
    <source>
        <dbReference type="Proteomes" id="UP000285146"/>
    </source>
</evidence>
<organism evidence="1 2">
    <name type="scientific">Cytospora leucostoma</name>
    <dbReference type="NCBI Taxonomy" id="1230097"/>
    <lineage>
        <taxon>Eukaryota</taxon>
        <taxon>Fungi</taxon>
        <taxon>Dikarya</taxon>
        <taxon>Ascomycota</taxon>
        <taxon>Pezizomycotina</taxon>
        <taxon>Sordariomycetes</taxon>
        <taxon>Sordariomycetidae</taxon>
        <taxon>Diaporthales</taxon>
        <taxon>Cytosporaceae</taxon>
        <taxon>Cytospora</taxon>
    </lineage>
</organism>
<dbReference type="InParanoid" id="A0A423WDH0"/>
<dbReference type="EMBL" id="LKEB01000054">
    <property type="protein sequence ID" value="ROW01419.1"/>
    <property type="molecule type" value="Genomic_DNA"/>
</dbReference>
<keyword evidence="2" id="KW-1185">Reference proteome</keyword>
<gene>
    <name evidence="1" type="ORF">VPNG_07573</name>
</gene>
<accession>A0A423WDH0</accession>
<evidence type="ECO:0000313" key="1">
    <source>
        <dbReference type="EMBL" id="ROW01419.1"/>
    </source>
</evidence>
<sequence>MLARIKYSLHNYVRLQGFCRPPTLPEAFTYDSAAAYEDVCSLSVCETPQAAYRCEPGRKQAAGIRNVSVSAMGSPYQAYVPPTAGDGQTVRRSR</sequence>
<name>A0A423WDH0_9PEZI</name>
<dbReference type="AlphaFoldDB" id="A0A423WDH0"/>
<proteinExistence type="predicted"/>